<evidence type="ECO:0000313" key="2">
    <source>
        <dbReference type="Proteomes" id="UP000194885"/>
    </source>
</evidence>
<sequence length="57" mass="6402">MKTTLTLEMEEALYYYCRESSDIVIEEVIMPDDQGIVDTLSCRLTPENICLSGAAIN</sequence>
<organism evidence="1 2">
    <name type="scientific">Enterococcus faecium</name>
    <name type="common">Streptococcus faecium</name>
    <dbReference type="NCBI Taxonomy" id="1352"/>
    <lineage>
        <taxon>Bacteria</taxon>
        <taxon>Bacillati</taxon>
        <taxon>Bacillota</taxon>
        <taxon>Bacilli</taxon>
        <taxon>Lactobacillales</taxon>
        <taxon>Enterococcaceae</taxon>
        <taxon>Enterococcus</taxon>
    </lineage>
</organism>
<gene>
    <name evidence="1" type="ORF">A5810_000767</name>
</gene>
<name>A0A242BGA0_ENTFC</name>
<dbReference type="EMBL" id="NGKW01000002">
    <property type="protein sequence ID" value="OTN94524.1"/>
    <property type="molecule type" value="Genomic_DNA"/>
</dbReference>
<dbReference type="AlphaFoldDB" id="A0A242BGA0"/>
<proteinExistence type="predicted"/>
<comment type="caution">
    <text evidence="1">The sequence shown here is derived from an EMBL/GenBank/DDBJ whole genome shotgun (WGS) entry which is preliminary data.</text>
</comment>
<dbReference type="Proteomes" id="UP000194885">
    <property type="component" value="Unassembled WGS sequence"/>
</dbReference>
<dbReference type="RefSeq" id="WP_179189868.1">
    <property type="nucleotide sequence ID" value="NZ_NGKW01000002.1"/>
</dbReference>
<accession>A0A242BGA0</accession>
<reference evidence="1 2" key="1">
    <citation type="submission" date="2017-05" db="EMBL/GenBank/DDBJ databases">
        <title>The Genome Sequence of Enterococcus faecium 7H8_DIV0219.</title>
        <authorList>
            <consortium name="The Broad Institute Genomics Platform"/>
            <consortium name="The Broad Institute Genomic Center for Infectious Diseases"/>
            <person name="Earl A."/>
            <person name="Manson A."/>
            <person name="Schwartman J."/>
            <person name="Gilmore M."/>
            <person name="Abouelleil A."/>
            <person name="Cao P."/>
            <person name="Chapman S."/>
            <person name="Cusick C."/>
            <person name="Shea T."/>
            <person name="Young S."/>
            <person name="Neafsey D."/>
            <person name="Nusbaum C."/>
            <person name="Birren B."/>
        </authorList>
    </citation>
    <scope>NUCLEOTIDE SEQUENCE [LARGE SCALE GENOMIC DNA]</scope>
    <source>
        <strain evidence="1 2">7H8_DIV0219</strain>
    </source>
</reference>
<evidence type="ECO:0000313" key="1">
    <source>
        <dbReference type="EMBL" id="OTN94524.1"/>
    </source>
</evidence>
<protein>
    <submittedName>
        <fullName evidence="1">Uncharacterized protein</fullName>
    </submittedName>
</protein>